<dbReference type="Gene3D" id="3.30.200.20">
    <property type="entry name" value="Phosphorylase Kinase, domain 1"/>
    <property type="match status" value="1"/>
</dbReference>
<evidence type="ECO:0000259" key="1">
    <source>
        <dbReference type="Pfam" id="PF01636"/>
    </source>
</evidence>
<dbReference type="InterPro" id="IPR002575">
    <property type="entry name" value="Aminoglycoside_PTrfase"/>
</dbReference>
<comment type="caution">
    <text evidence="2">The sequence shown here is derived from an EMBL/GenBank/DDBJ whole genome shotgun (WGS) entry which is preliminary data.</text>
</comment>
<keyword evidence="3" id="KW-1185">Reference proteome</keyword>
<dbReference type="STRING" id="1927124.BST13_33015"/>
<dbReference type="InterPro" id="IPR052898">
    <property type="entry name" value="ACAD10-like"/>
</dbReference>
<dbReference type="Gene3D" id="3.90.1200.10">
    <property type="match status" value="1"/>
</dbReference>
<dbReference type="GO" id="GO:0016740">
    <property type="term" value="F:transferase activity"/>
    <property type="evidence" value="ECO:0007669"/>
    <property type="project" value="UniProtKB-KW"/>
</dbReference>
<feature type="domain" description="Aminoglycoside phosphotransferase" evidence="1">
    <location>
        <begin position="31"/>
        <end position="255"/>
    </location>
</feature>
<dbReference type="EMBL" id="MVHF01000053">
    <property type="protein sequence ID" value="ORA25507.1"/>
    <property type="molecule type" value="Genomic_DNA"/>
</dbReference>
<dbReference type="PANTHER" id="PTHR47829">
    <property type="entry name" value="HYDROLASE, PUTATIVE (AFU_ORTHOLOGUE AFUA_1G12880)-RELATED"/>
    <property type="match status" value="1"/>
</dbReference>
<dbReference type="OrthoDB" id="3806873at2"/>
<dbReference type="Proteomes" id="UP000192448">
    <property type="component" value="Unassembled WGS sequence"/>
</dbReference>
<evidence type="ECO:0000313" key="2">
    <source>
        <dbReference type="EMBL" id="ORA25507.1"/>
    </source>
</evidence>
<dbReference type="InterPro" id="IPR011009">
    <property type="entry name" value="Kinase-like_dom_sf"/>
</dbReference>
<protein>
    <submittedName>
        <fullName evidence="2">Phosphotransferase family protein</fullName>
    </submittedName>
</protein>
<sequence length="344" mass="36956">MTDVESLLHPARLGPALADVTLDNRWATFDARLIAGGKSNLTFELTSAAGELILRRPPQGPLLPSAHDMAREARVQRALAQTSVPVASVVYAETTAQTLDTPFYVMEKVAGHAIRDAMPADYATAPADRHKIADALIDTLADLHGIEPASVGLDDYGRPDGFLARQVTRWRKQSLASRSRDVPALDALATALEADLPASPPPAIVHGDFRLDNCLMDPTDPGRVAAVLDWELSTVGDPLTDLGLLMFYWPQADEPQIPLVPTVTTQEGFPPRSYLLSRYAERTGRDVSAVPFYEAFARFKFAVIIQGVAARSAAGMMAGQDFGEVESEVVQLAEAGLDVLGAAS</sequence>
<reference evidence="2 3" key="1">
    <citation type="submission" date="2017-02" db="EMBL/GenBank/DDBJ databases">
        <title>The new phylogeny of genus Mycobacterium.</title>
        <authorList>
            <person name="Tortoli E."/>
            <person name="Trovato A."/>
            <person name="Cirillo D.M."/>
        </authorList>
    </citation>
    <scope>NUCLEOTIDE SEQUENCE [LARGE SCALE GENOMIC DNA]</scope>
    <source>
        <strain evidence="2 3">RW6</strain>
    </source>
</reference>
<gene>
    <name evidence="2" type="ORF">BST13_33015</name>
</gene>
<dbReference type="InterPro" id="IPR041726">
    <property type="entry name" value="ACAD10_11_N"/>
</dbReference>
<dbReference type="PANTHER" id="PTHR47829:SF1">
    <property type="entry name" value="HAD FAMILY PHOSPHATASE"/>
    <property type="match status" value="1"/>
</dbReference>
<organism evidence="2 3">
    <name type="scientific">Mycobacterium aquaticum</name>
    <dbReference type="NCBI Taxonomy" id="1927124"/>
    <lineage>
        <taxon>Bacteria</taxon>
        <taxon>Bacillati</taxon>
        <taxon>Actinomycetota</taxon>
        <taxon>Actinomycetes</taxon>
        <taxon>Mycobacteriales</taxon>
        <taxon>Mycobacteriaceae</taxon>
        <taxon>Mycobacterium</taxon>
    </lineage>
</organism>
<dbReference type="CDD" id="cd05154">
    <property type="entry name" value="ACAD10_11_N-like"/>
    <property type="match status" value="1"/>
</dbReference>
<name>A0A1X0A626_9MYCO</name>
<dbReference type="Pfam" id="PF01636">
    <property type="entry name" value="APH"/>
    <property type="match status" value="1"/>
</dbReference>
<keyword evidence="2" id="KW-0808">Transferase</keyword>
<dbReference type="RefSeq" id="WP_083169706.1">
    <property type="nucleotide sequence ID" value="NZ_MVHF01000053.1"/>
</dbReference>
<dbReference type="AlphaFoldDB" id="A0A1X0A626"/>
<proteinExistence type="predicted"/>
<dbReference type="SUPFAM" id="SSF56112">
    <property type="entry name" value="Protein kinase-like (PK-like)"/>
    <property type="match status" value="1"/>
</dbReference>
<evidence type="ECO:0000313" key="3">
    <source>
        <dbReference type="Proteomes" id="UP000192448"/>
    </source>
</evidence>
<accession>A0A1X0A626</accession>